<feature type="region of interest" description="Disordered" evidence="1">
    <location>
        <begin position="300"/>
        <end position="345"/>
    </location>
</feature>
<feature type="region of interest" description="Disordered" evidence="1">
    <location>
        <begin position="80"/>
        <end position="139"/>
    </location>
</feature>
<sequence>MGDGNTTAPPFPSPSLPLELQANKREKRSTKKSFSSNFLFDGVPRIQRRCRRRRRREETPLSRAAASCAFFAREKAFACAPTRRREDSTPPRRPNAAAKTQRRREDPTPPRKPNAAAKTQHRRRREETPLPRGAACASTRRRELRILRIRPPRTLSERRRQGGTSVNFILLDFDRRSWTQVKEPLRKLFRSRDASRMTTRKFAEWVESKHDLDDVETILRAFDRKYKQLLLRERARVFDKTECLMRTLPADRHAEIAKELRDGENFVTDWEGVTTVIREVARRDRLLRRVEDVALNSPLPLESVERGSPAEPHNPPPRARPRSVDLSEARATRRVGLGHRAVKDE</sequence>
<reference evidence="2 3" key="1">
    <citation type="journal article" name="Sci. Rep.">
        <title>Genome-scale phylogenetic analyses confirm Olpidium as the closest living zoosporic fungus to the non-flagellated, terrestrial fungi.</title>
        <authorList>
            <person name="Chang Y."/>
            <person name="Rochon D."/>
            <person name="Sekimoto S."/>
            <person name="Wang Y."/>
            <person name="Chovatia M."/>
            <person name="Sandor L."/>
            <person name="Salamov A."/>
            <person name="Grigoriev I.V."/>
            <person name="Stajich J.E."/>
            <person name="Spatafora J.W."/>
        </authorList>
    </citation>
    <scope>NUCLEOTIDE SEQUENCE [LARGE SCALE GENOMIC DNA]</scope>
    <source>
        <strain evidence="2">S191</strain>
    </source>
</reference>
<proteinExistence type="predicted"/>
<organism evidence="2 3">
    <name type="scientific">Olpidium bornovanus</name>
    <dbReference type="NCBI Taxonomy" id="278681"/>
    <lineage>
        <taxon>Eukaryota</taxon>
        <taxon>Fungi</taxon>
        <taxon>Fungi incertae sedis</taxon>
        <taxon>Olpidiomycota</taxon>
        <taxon>Olpidiomycotina</taxon>
        <taxon>Olpidiomycetes</taxon>
        <taxon>Olpidiales</taxon>
        <taxon>Olpidiaceae</taxon>
        <taxon>Olpidium</taxon>
    </lineage>
</organism>
<protein>
    <submittedName>
        <fullName evidence="2">Uncharacterized protein</fullName>
    </submittedName>
</protein>
<feature type="compositionally biased region" description="Basic residues" evidence="1">
    <location>
        <begin position="46"/>
        <end position="55"/>
    </location>
</feature>
<evidence type="ECO:0000313" key="3">
    <source>
        <dbReference type="Proteomes" id="UP000673691"/>
    </source>
</evidence>
<gene>
    <name evidence="2" type="ORF">BJ554DRAFT_783</name>
</gene>
<comment type="caution">
    <text evidence="2">The sequence shown here is derived from an EMBL/GenBank/DDBJ whole genome shotgun (WGS) entry which is preliminary data.</text>
</comment>
<accession>A0A8H7ZT52</accession>
<dbReference type="Proteomes" id="UP000673691">
    <property type="component" value="Unassembled WGS sequence"/>
</dbReference>
<feature type="non-terminal residue" evidence="2">
    <location>
        <position position="345"/>
    </location>
</feature>
<feature type="region of interest" description="Disordered" evidence="1">
    <location>
        <begin position="1"/>
        <end position="65"/>
    </location>
</feature>
<dbReference type="AlphaFoldDB" id="A0A8H7ZT52"/>
<evidence type="ECO:0000313" key="2">
    <source>
        <dbReference type="EMBL" id="KAG5458907.1"/>
    </source>
</evidence>
<dbReference type="EMBL" id="JAEFCI010007729">
    <property type="protein sequence ID" value="KAG5458907.1"/>
    <property type="molecule type" value="Genomic_DNA"/>
</dbReference>
<keyword evidence="3" id="KW-1185">Reference proteome</keyword>
<name>A0A8H7ZT52_9FUNG</name>
<feature type="compositionally biased region" description="Basic and acidic residues" evidence="1">
    <location>
        <begin position="322"/>
        <end position="331"/>
    </location>
</feature>
<evidence type="ECO:0000256" key="1">
    <source>
        <dbReference type="SAM" id="MobiDB-lite"/>
    </source>
</evidence>